<organism evidence="7 8">
    <name type="scientific">Curtobacterium flaccumfaciens</name>
    <dbReference type="NCBI Taxonomy" id="2035"/>
    <lineage>
        <taxon>Bacteria</taxon>
        <taxon>Bacillati</taxon>
        <taxon>Actinomycetota</taxon>
        <taxon>Actinomycetes</taxon>
        <taxon>Micrococcales</taxon>
        <taxon>Microbacteriaceae</taxon>
        <taxon>Curtobacterium</taxon>
    </lineage>
</organism>
<dbReference type="OrthoDB" id="5241784at2"/>
<name>A0A4R6DB08_9MICO</name>
<evidence type="ECO:0000256" key="2">
    <source>
        <dbReference type="ARBA" id="ARBA00022777"/>
    </source>
</evidence>
<feature type="transmembrane region" description="Helical" evidence="5">
    <location>
        <begin position="68"/>
        <end position="87"/>
    </location>
</feature>
<evidence type="ECO:0000313" key="7">
    <source>
        <dbReference type="EMBL" id="TDN41647.1"/>
    </source>
</evidence>
<feature type="compositionally biased region" description="Low complexity" evidence="4">
    <location>
        <begin position="37"/>
        <end position="47"/>
    </location>
</feature>
<feature type="transmembrane region" description="Helical" evidence="5">
    <location>
        <begin position="93"/>
        <end position="114"/>
    </location>
</feature>
<evidence type="ECO:0000256" key="1">
    <source>
        <dbReference type="ARBA" id="ARBA00022679"/>
    </source>
</evidence>
<evidence type="ECO:0000256" key="5">
    <source>
        <dbReference type="SAM" id="Phobius"/>
    </source>
</evidence>
<evidence type="ECO:0000259" key="6">
    <source>
        <dbReference type="Pfam" id="PF07730"/>
    </source>
</evidence>
<keyword evidence="2 7" id="KW-0418">Kinase</keyword>
<dbReference type="Gene3D" id="1.20.5.1930">
    <property type="match status" value="1"/>
</dbReference>
<comment type="caution">
    <text evidence="7">The sequence shown here is derived from an EMBL/GenBank/DDBJ whole genome shotgun (WGS) entry which is preliminary data.</text>
</comment>
<dbReference type="InterPro" id="IPR036890">
    <property type="entry name" value="HATPase_C_sf"/>
</dbReference>
<dbReference type="Gene3D" id="3.30.565.10">
    <property type="entry name" value="Histidine kinase-like ATPase, C-terminal domain"/>
    <property type="match status" value="1"/>
</dbReference>
<protein>
    <submittedName>
        <fullName evidence="7">Two-component system sensor histidine kinase DesK</fullName>
    </submittedName>
</protein>
<gene>
    <name evidence="7" type="ORF">EDF64_11744</name>
</gene>
<dbReference type="SUPFAM" id="SSF55874">
    <property type="entry name" value="ATPase domain of HSP90 chaperone/DNA topoisomerase II/histidine kinase"/>
    <property type="match status" value="1"/>
</dbReference>
<feature type="transmembrane region" description="Helical" evidence="5">
    <location>
        <begin position="165"/>
        <end position="184"/>
    </location>
</feature>
<accession>A0A4R6DB08</accession>
<keyword evidence="5" id="KW-0472">Membrane</keyword>
<dbReference type="GO" id="GO:0000155">
    <property type="term" value="F:phosphorelay sensor kinase activity"/>
    <property type="evidence" value="ECO:0007669"/>
    <property type="project" value="InterPro"/>
</dbReference>
<proteinExistence type="predicted"/>
<keyword evidence="3" id="KW-0902">Two-component regulatory system</keyword>
<feature type="region of interest" description="Disordered" evidence="4">
    <location>
        <begin position="1"/>
        <end position="52"/>
    </location>
</feature>
<dbReference type="GO" id="GO:0016020">
    <property type="term" value="C:membrane"/>
    <property type="evidence" value="ECO:0007669"/>
    <property type="project" value="InterPro"/>
</dbReference>
<keyword evidence="5" id="KW-0812">Transmembrane</keyword>
<evidence type="ECO:0000313" key="8">
    <source>
        <dbReference type="Proteomes" id="UP000295764"/>
    </source>
</evidence>
<evidence type="ECO:0000256" key="4">
    <source>
        <dbReference type="SAM" id="MobiDB-lite"/>
    </source>
</evidence>
<dbReference type="AlphaFoldDB" id="A0A4R6DB08"/>
<reference evidence="7 8" key="1">
    <citation type="submission" date="2019-03" db="EMBL/GenBank/DDBJ databases">
        <title>Genomic analyses of the natural microbiome of Caenorhabditis elegans.</title>
        <authorList>
            <person name="Samuel B."/>
        </authorList>
    </citation>
    <scope>NUCLEOTIDE SEQUENCE [LARGE SCALE GENOMIC DNA]</scope>
    <source>
        <strain evidence="7 8">JUb65</strain>
    </source>
</reference>
<evidence type="ECO:0000256" key="3">
    <source>
        <dbReference type="ARBA" id="ARBA00023012"/>
    </source>
</evidence>
<dbReference type="Proteomes" id="UP000295764">
    <property type="component" value="Unassembled WGS sequence"/>
</dbReference>
<dbReference type="InterPro" id="IPR050482">
    <property type="entry name" value="Sensor_HK_TwoCompSys"/>
</dbReference>
<feature type="transmembrane region" description="Helical" evidence="5">
    <location>
        <begin position="196"/>
        <end position="214"/>
    </location>
</feature>
<dbReference type="PANTHER" id="PTHR24421">
    <property type="entry name" value="NITRATE/NITRITE SENSOR PROTEIN NARX-RELATED"/>
    <property type="match status" value="1"/>
</dbReference>
<dbReference type="GO" id="GO:0046983">
    <property type="term" value="F:protein dimerization activity"/>
    <property type="evidence" value="ECO:0007669"/>
    <property type="project" value="InterPro"/>
</dbReference>
<dbReference type="PANTHER" id="PTHR24421:SF63">
    <property type="entry name" value="SENSOR HISTIDINE KINASE DESK"/>
    <property type="match status" value="1"/>
</dbReference>
<dbReference type="EMBL" id="SNVW01000017">
    <property type="protein sequence ID" value="TDN41647.1"/>
    <property type="molecule type" value="Genomic_DNA"/>
</dbReference>
<feature type="transmembrane region" description="Helical" evidence="5">
    <location>
        <begin position="126"/>
        <end position="153"/>
    </location>
</feature>
<keyword evidence="1" id="KW-0808">Transferase</keyword>
<dbReference type="CDD" id="cd16917">
    <property type="entry name" value="HATPase_UhpB-NarQ-NarX-like"/>
    <property type="match status" value="1"/>
</dbReference>
<feature type="domain" description="Signal transduction histidine kinase subgroup 3 dimerisation and phosphoacceptor" evidence="6">
    <location>
        <begin position="238"/>
        <end position="305"/>
    </location>
</feature>
<sequence length="443" mass="46563">MTDGTTMPDRATGADGPTLAPMSEATSTTEARGAVDAPRASRPAPRSFPWAVPPEASDDDIRVGRRRWYAGAVFALLWQVLEVIAVWTDGRSLRAHVVSSIALAVVYAAYLFAPELMWRRSLRGRVVVLAGVALLAGLLLLVVGPLAVWTWLLVAALSGFVAERFWVAGVVVLGIVGAQFLVAASTGWDTAVNSGILFAPVITVSVGASMLFFGRQREAEQRLGFAQDEITRLAVVEERARFSRDLHDVLGHSLTVVAMKSELAARLVDVDPARAKAEMQDVERLSRDALQGLRRAVSGYREADLDAELVSARSALSAAGIDAVLPADGSAAGDEVRSLFAWVLREGVTNVIRHAAASRVRVTLTRTRLTIEDDGTGSTAATGAAATAATGARAGAGAGGAFDVTGGNGLRGLRERADAVGATLTTGTSDLGGFLLQVERSPR</sequence>
<keyword evidence="5" id="KW-1133">Transmembrane helix</keyword>
<dbReference type="Pfam" id="PF07730">
    <property type="entry name" value="HisKA_3"/>
    <property type="match status" value="1"/>
</dbReference>
<dbReference type="InterPro" id="IPR011712">
    <property type="entry name" value="Sig_transdc_His_kin_sub3_dim/P"/>
</dbReference>